<dbReference type="InterPro" id="IPR051241">
    <property type="entry name" value="DZIP_RILPL"/>
</dbReference>
<dbReference type="PANTHER" id="PTHR21502:SF5">
    <property type="entry name" value="CILIUM ASSEMBLY PROTEIN DZIP1"/>
    <property type="match status" value="1"/>
</dbReference>
<dbReference type="GO" id="GO:0060271">
    <property type="term" value="P:cilium assembly"/>
    <property type="evidence" value="ECO:0007669"/>
    <property type="project" value="TreeGrafter"/>
</dbReference>
<name>A0A8S9EH47_EUDMI</name>
<keyword evidence="2" id="KW-0479">Metal-binding</keyword>
<evidence type="ECO:0000313" key="7">
    <source>
        <dbReference type="Proteomes" id="UP000818537"/>
    </source>
</evidence>
<dbReference type="InterPro" id="IPR013087">
    <property type="entry name" value="Znf_C2H2_type"/>
</dbReference>
<keyword evidence="1 3" id="KW-0175">Coiled coil</keyword>
<dbReference type="Proteomes" id="UP000818537">
    <property type="component" value="Unassembled WGS sequence"/>
</dbReference>
<sequence length="656" mass="74969">CQFCEKAFMNYSFLQSHMQRRHPEESQIEQKRKAKTDKLQDEIDKLKEQLQLTKSQLEAEQQANMVRFSKECEQQKSKEEEILQSFHKWKEEEKEKLADEIEKVKEMFMKELKELSSRNSTLENQLLELQKSSMQQKSNLGTLTDSQEFTEEKPQSPQDCHNVVKLLEKQESKWMSRIQALHHDHETEKSLLLSQIEKLKSSVREDLNKNNTFYKRRIEELGQRLQEQNDLIITQKKQIKELSTRSVASIKPYDVNTTVEHLEKSKQSLPVMHEQAPLVHMLEPIEELSEEEKEIEKGDHKTGRSNHYLINALKTDPSLTKELRVVLEQALEEKLESLGIKAGVRGIPNDRLNKILRAIESARECKLKQEPDIQRIREHLERQVSFRAEEKSSSCSRPVSCPQLPSEDKQKFHQLGISSSATPQKPVKRSSTAVRPAEQRTAIAENTSTPNKSLGCMFLHRTPPFSSEEEADEDDIKQSYISPELLQKQSKTSSSKVSAFQKVPGKSYMDGMVESEVEETGTHAKTSKGAVIQKLTEQVGKSLSKHGNKNKPAGGINVAQAFIKKEEVQELKFTEVDEDDWDISSVEDDFLLMKDDRGQKALAVQKNESNAASVVHAWGLPKTSVPKEEGLHEADNTSTLKSSLVTVTDWSDSSDI</sequence>
<proteinExistence type="predicted"/>
<feature type="region of interest" description="Disordered" evidence="4">
    <location>
        <begin position="133"/>
        <end position="160"/>
    </location>
</feature>
<dbReference type="PANTHER" id="PTHR21502">
    <property type="entry name" value="ZINC FINGER PROTEIN DZIP1"/>
    <property type="match status" value="1"/>
</dbReference>
<dbReference type="GO" id="GO:0036064">
    <property type="term" value="C:ciliary basal body"/>
    <property type="evidence" value="ECO:0007669"/>
    <property type="project" value="TreeGrafter"/>
</dbReference>
<dbReference type="PROSITE" id="PS50157">
    <property type="entry name" value="ZINC_FINGER_C2H2_2"/>
    <property type="match status" value="1"/>
</dbReference>
<accession>A0A8S9EH47</accession>
<feature type="compositionally biased region" description="Polar residues" evidence="4">
    <location>
        <begin position="133"/>
        <end position="147"/>
    </location>
</feature>
<feature type="coiled-coil region" evidence="3">
    <location>
        <begin position="87"/>
        <end position="132"/>
    </location>
</feature>
<evidence type="ECO:0000313" key="6">
    <source>
        <dbReference type="EMBL" id="KAF1481504.1"/>
    </source>
</evidence>
<feature type="coiled-coil region" evidence="3">
    <location>
        <begin position="204"/>
        <end position="245"/>
    </location>
</feature>
<evidence type="ECO:0000259" key="5">
    <source>
        <dbReference type="PROSITE" id="PS50157"/>
    </source>
</evidence>
<reference evidence="6" key="1">
    <citation type="journal article" date="2019" name="Gigascience">
        <title>High-coverage genomes to elucidate the evolution of penguins.</title>
        <authorList>
            <person name="Pan H."/>
            <person name="Cole T.L."/>
            <person name="Bi X."/>
            <person name="Fang M."/>
            <person name="Zhou C."/>
            <person name="Yang Z."/>
            <person name="Ksepka D.T."/>
            <person name="Hart T."/>
            <person name="Bouzat J.L."/>
            <person name="Argilla L.S."/>
            <person name="Bertelsen M.F."/>
            <person name="Boersma P.D."/>
            <person name="Bost C.A."/>
            <person name="Cherel Y."/>
            <person name="Dann P."/>
            <person name="Fiddaman S.R."/>
            <person name="Howard P."/>
            <person name="Labuschagne K."/>
            <person name="Mattern T."/>
            <person name="Miller G."/>
            <person name="Parker P."/>
            <person name="Phillips R.A."/>
            <person name="Quillfeldt P."/>
            <person name="Ryan P.G."/>
            <person name="Taylor H."/>
            <person name="Thompson D.R."/>
            <person name="Young M.J."/>
            <person name="Ellegaard M.R."/>
            <person name="Gilbert M.T.P."/>
            <person name="Sinding M.S."/>
            <person name="Pacheco G."/>
            <person name="Shepherd L.D."/>
            <person name="Tennyson A.J.D."/>
            <person name="Grosser S."/>
            <person name="Kay E."/>
            <person name="Nupen L.J."/>
            <person name="Ellenberg U."/>
            <person name="Houston D.M."/>
            <person name="Reeve A.H."/>
            <person name="Johnson K."/>
            <person name="Masello J.F."/>
            <person name="Stracke T."/>
            <person name="McKinlay B."/>
            <person name="Borboroglu P.G."/>
            <person name="Zhang D.X."/>
            <person name="Zhang G."/>
        </authorList>
    </citation>
    <scope>NUCLEOTIDE SEQUENCE</scope>
    <source>
        <strain evidence="6">10/9/18-1</strain>
    </source>
</reference>
<dbReference type="Pfam" id="PF25977">
    <property type="entry name" value="DZIP1"/>
    <property type="match status" value="1"/>
</dbReference>
<keyword evidence="2" id="KW-0862">Zinc</keyword>
<dbReference type="Gene3D" id="3.30.160.60">
    <property type="entry name" value="Classic Zinc Finger"/>
    <property type="match status" value="1"/>
</dbReference>
<organism evidence="6 7">
    <name type="scientific">Eudyptula minor novaehollandiae</name>
    <name type="common">Australian little penguin</name>
    <dbReference type="NCBI Taxonomy" id="2052820"/>
    <lineage>
        <taxon>Eukaryota</taxon>
        <taxon>Metazoa</taxon>
        <taxon>Chordata</taxon>
        <taxon>Craniata</taxon>
        <taxon>Vertebrata</taxon>
        <taxon>Euteleostomi</taxon>
        <taxon>Archelosauria</taxon>
        <taxon>Archosauria</taxon>
        <taxon>Dinosauria</taxon>
        <taxon>Saurischia</taxon>
        <taxon>Theropoda</taxon>
        <taxon>Coelurosauria</taxon>
        <taxon>Aves</taxon>
        <taxon>Neognathae</taxon>
        <taxon>Neoaves</taxon>
        <taxon>Aequornithes</taxon>
        <taxon>Sphenisciformes</taxon>
        <taxon>Spheniscidae</taxon>
        <taxon>Eudyptula</taxon>
    </lineage>
</organism>
<evidence type="ECO:0000256" key="2">
    <source>
        <dbReference type="PROSITE-ProRule" id="PRU00042"/>
    </source>
</evidence>
<feature type="non-terminal residue" evidence="6">
    <location>
        <position position="656"/>
    </location>
</feature>
<feature type="coiled-coil region" evidence="3">
    <location>
        <begin position="29"/>
        <end position="63"/>
    </location>
</feature>
<dbReference type="GO" id="GO:0005737">
    <property type="term" value="C:cytoplasm"/>
    <property type="evidence" value="ECO:0007669"/>
    <property type="project" value="TreeGrafter"/>
</dbReference>
<keyword evidence="2" id="KW-0863">Zinc-finger</keyword>
<dbReference type="InterPro" id="IPR058883">
    <property type="entry name" value="DZIP1_dom"/>
</dbReference>
<evidence type="ECO:0000256" key="4">
    <source>
        <dbReference type="SAM" id="MobiDB-lite"/>
    </source>
</evidence>
<comment type="caution">
    <text evidence="6">The sequence shown here is derived from an EMBL/GenBank/DDBJ whole genome shotgun (WGS) entry which is preliminary data.</text>
</comment>
<feature type="region of interest" description="Disordered" evidence="4">
    <location>
        <begin position="388"/>
        <end position="456"/>
    </location>
</feature>
<feature type="non-terminal residue" evidence="6">
    <location>
        <position position="1"/>
    </location>
</feature>
<gene>
    <name evidence="6" type="primary">DZIP1_0</name>
    <name evidence="6" type="ORF">FQV18_0000371</name>
</gene>
<protein>
    <submittedName>
        <fullName evidence="6">Zinc finger protein DZIP1</fullName>
    </submittedName>
</protein>
<dbReference type="AlphaFoldDB" id="A0A8S9EH47"/>
<feature type="compositionally biased region" description="Polar residues" evidence="4">
    <location>
        <begin position="416"/>
        <end position="433"/>
    </location>
</feature>
<feature type="domain" description="C2H2-type" evidence="5">
    <location>
        <begin position="1"/>
        <end position="27"/>
    </location>
</feature>
<evidence type="ECO:0000256" key="3">
    <source>
        <dbReference type="SAM" id="Coils"/>
    </source>
</evidence>
<dbReference type="EMBL" id="VULB01010703">
    <property type="protein sequence ID" value="KAF1481504.1"/>
    <property type="molecule type" value="Genomic_DNA"/>
</dbReference>
<dbReference type="GO" id="GO:0008270">
    <property type="term" value="F:zinc ion binding"/>
    <property type="evidence" value="ECO:0007669"/>
    <property type="project" value="UniProtKB-KW"/>
</dbReference>
<dbReference type="PROSITE" id="PS00028">
    <property type="entry name" value="ZINC_FINGER_C2H2_1"/>
    <property type="match status" value="1"/>
</dbReference>
<evidence type="ECO:0000256" key="1">
    <source>
        <dbReference type="ARBA" id="ARBA00023054"/>
    </source>
</evidence>